<reference evidence="5 6" key="1">
    <citation type="submission" date="2018-12" db="EMBL/GenBank/DDBJ databases">
        <authorList>
            <person name="Yang Y."/>
        </authorList>
    </citation>
    <scope>NUCLEOTIDE SEQUENCE [LARGE SCALE GENOMIC DNA]</scope>
    <source>
        <strain evidence="5 6">GSF71</strain>
    </source>
</reference>
<accession>A0A433JC16</accession>
<keyword evidence="6" id="KW-1185">Reference proteome</keyword>
<dbReference type="NCBIfam" id="TIGR02481">
    <property type="entry name" value="hemeryth_dom"/>
    <property type="match status" value="1"/>
</dbReference>
<dbReference type="CDD" id="cd12107">
    <property type="entry name" value="Hemerythrin"/>
    <property type="match status" value="1"/>
</dbReference>
<dbReference type="SUPFAM" id="SSF47188">
    <property type="entry name" value="Hemerythrin-like"/>
    <property type="match status" value="1"/>
</dbReference>
<dbReference type="GO" id="GO:0046872">
    <property type="term" value="F:metal ion binding"/>
    <property type="evidence" value="ECO:0007669"/>
    <property type="project" value="UniProtKB-KW"/>
</dbReference>
<keyword evidence="2" id="KW-0479">Metal-binding</keyword>
<feature type="domain" description="Hemerythrin-like" evidence="4">
    <location>
        <begin position="14"/>
        <end position="99"/>
    </location>
</feature>
<dbReference type="RefSeq" id="WP_126996169.1">
    <property type="nucleotide sequence ID" value="NZ_CP173190.1"/>
</dbReference>
<evidence type="ECO:0000313" key="5">
    <source>
        <dbReference type="EMBL" id="RUQ74099.1"/>
    </source>
</evidence>
<dbReference type="InterPro" id="IPR012312">
    <property type="entry name" value="Hemerythrin-like"/>
</dbReference>
<evidence type="ECO:0000256" key="2">
    <source>
        <dbReference type="ARBA" id="ARBA00022723"/>
    </source>
</evidence>
<protein>
    <submittedName>
        <fullName evidence="5">Hemerythrin-like metal-binding protein</fullName>
    </submittedName>
</protein>
<dbReference type="InterPro" id="IPR035938">
    <property type="entry name" value="Hemerythrin-like_sf"/>
</dbReference>
<comment type="similarity">
    <text evidence="1">Belongs to the hemerythrin family.</text>
</comment>
<proteinExistence type="inferred from homology"/>
<dbReference type="OrthoDB" id="7305796at2"/>
<gene>
    <name evidence="5" type="ORF">EJ913_06960</name>
</gene>
<dbReference type="InterPro" id="IPR012827">
    <property type="entry name" value="Hemerythrin_metal-bd"/>
</dbReference>
<dbReference type="Gene3D" id="1.20.120.50">
    <property type="entry name" value="Hemerythrin-like"/>
    <property type="match status" value="1"/>
</dbReference>
<keyword evidence="3" id="KW-0408">Iron</keyword>
<evidence type="ECO:0000259" key="4">
    <source>
        <dbReference type="Pfam" id="PF01814"/>
    </source>
</evidence>
<comment type="caution">
    <text evidence="5">The sequence shown here is derived from an EMBL/GenBank/DDBJ whole genome shotgun (WGS) entry which is preliminary data.</text>
</comment>
<name>A0A433JC16_9PROT</name>
<dbReference type="AlphaFoldDB" id="A0A433JC16"/>
<dbReference type="Pfam" id="PF01814">
    <property type="entry name" value="Hemerythrin"/>
    <property type="match status" value="1"/>
</dbReference>
<dbReference type="Proteomes" id="UP000280346">
    <property type="component" value="Unassembled WGS sequence"/>
</dbReference>
<organism evidence="5 6">
    <name type="scientific">Azospirillum doebereinerae</name>
    <dbReference type="NCBI Taxonomy" id="92933"/>
    <lineage>
        <taxon>Bacteria</taxon>
        <taxon>Pseudomonadati</taxon>
        <taxon>Pseudomonadota</taxon>
        <taxon>Alphaproteobacteria</taxon>
        <taxon>Rhodospirillales</taxon>
        <taxon>Azospirillaceae</taxon>
        <taxon>Azospirillum</taxon>
    </lineage>
</organism>
<evidence type="ECO:0000313" key="6">
    <source>
        <dbReference type="Proteomes" id="UP000280346"/>
    </source>
</evidence>
<evidence type="ECO:0000256" key="1">
    <source>
        <dbReference type="ARBA" id="ARBA00010587"/>
    </source>
</evidence>
<dbReference type="EMBL" id="RZIJ01000004">
    <property type="protein sequence ID" value="RUQ74099.1"/>
    <property type="molecule type" value="Genomic_DNA"/>
</dbReference>
<sequence>MLEWRDAMSIDRGALDDDHHRLHELIRHFLALPGEDDQRLRAVALLERMRDLSFRHFEREEKLQTVIRYPQLAEHRMQHRRLIVLLGDIIAQVEARESAFAFGYAKGKADQLLPFWFMDHFVKGDLPVKRYIARTPGLMQALCR</sequence>
<evidence type="ECO:0000256" key="3">
    <source>
        <dbReference type="ARBA" id="ARBA00023004"/>
    </source>
</evidence>